<reference evidence="1" key="1">
    <citation type="submission" date="2021-06" db="EMBL/GenBank/DDBJ databases">
        <authorList>
            <person name="Kallberg Y."/>
            <person name="Tangrot J."/>
            <person name="Rosling A."/>
        </authorList>
    </citation>
    <scope>NUCLEOTIDE SEQUENCE</scope>
    <source>
        <strain evidence="1">MA461A</strain>
    </source>
</reference>
<organism evidence="1 2">
    <name type="scientific">Racocetra persica</name>
    <dbReference type="NCBI Taxonomy" id="160502"/>
    <lineage>
        <taxon>Eukaryota</taxon>
        <taxon>Fungi</taxon>
        <taxon>Fungi incertae sedis</taxon>
        <taxon>Mucoromycota</taxon>
        <taxon>Glomeromycotina</taxon>
        <taxon>Glomeromycetes</taxon>
        <taxon>Diversisporales</taxon>
        <taxon>Gigasporaceae</taxon>
        <taxon>Racocetra</taxon>
    </lineage>
</organism>
<proteinExistence type="predicted"/>
<evidence type="ECO:0000313" key="2">
    <source>
        <dbReference type="Proteomes" id="UP000789920"/>
    </source>
</evidence>
<feature type="non-terminal residue" evidence="1">
    <location>
        <position position="99"/>
    </location>
</feature>
<gene>
    <name evidence="1" type="ORF">RPERSI_LOCUS25823</name>
</gene>
<comment type="caution">
    <text evidence="1">The sequence shown here is derived from an EMBL/GenBank/DDBJ whole genome shotgun (WGS) entry which is preliminary data.</text>
</comment>
<keyword evidence="2" id="KW-1185">Reference proteome</keyword>
<sequence>VVSRSRNKEKAIELGHAYELFIRTLPLPEITKECLYNDIFANWLSEEWIDCFIDGGWLPSVNDRPGVKPMTTNNLTERMNKSIEGKHKNSSQFIFEAGQ</sequence>
<name>A0ACA9S3A6_9GLOM</name>
<feature type="non-terminal residue" evidence="1">
    <location>
        <position position="1"/>
    </location>
</feature>
<dbReference type="Proteomes" id="UP000789920">
    <property type="component" value="Unassembled WGS sequence"/>
</dbReference>
<protein>
    <submittedName>
        <fullName evidence="1">17287_t:CDS:1</fullName>
    </submittedName>
</protein>
<dbReference type="EMBL" id="CAJVQC010086357">
    <property type="protein sequence ID" value="CAG8822522.1"/>
    <property type="molecule type" value="Genomic_DNA"/>
</dbReference>
<accession>A0ACA9S3A6</accession>
<evidence type="ECO:0000313" key="1">
    <source>
        <dbReference type="EMBL" id="CAG8822522.1"/>
    </source>
</evidence>